<dbReference type="RefSeq" id="WP_052698857.1">
    <property type="nucleotide sequence ID" value="NZ_CP011071.1"/>
</dbReference>
<evidence type="ECO:0000313" key="2">
    <source>
        <dbReference type="EMBL" id="AKA34034.1"/>
    </source>
</evidence>
<proteinExistence type="predicted"/>
<protein>
    <submittedName>
        <fullName evidence="2">Uncharacterized protein</fullName>
    </submittedName>
</protein>
<dbReference type="OrthoDB" id="709028at2"/>
<feature type="transmembrane region" description="Helical" evidence="1">
    <location>
        <begin position="165"/>
        <end position="190"/>
    </location>
</feature>
<keyword evidence="1" id="KW-1133">Transmembrane helix</keyword>
<reference evidence="2 3" key="1">
    <citation type="submission" date="2015-03" db="EMBL/GenBank/DDBJ databases">
        <title>Complete genome sequence of Muricauda lutaonensis CC-HSB-11T, isolated from a coastal hot spring.</title>
        <authorList>
            <person name="Kim K.M."/>
        </authorList>
    </citation>
    <scope>NUCLEOTIDE SEQUENCE [LARGE SCALE GENOMIC DNA]</scope>
    <source>
        <strain evidence="2 3">CC-HSB-11</strain>
    </source>
</reference>
<evidence type="ECO:0000256" key="1">
    <source>
        <dbReference type="SAM" id="Phobius"/>
    </source>
</evidence>
<sequence>MMDELELLKKDWQQKKGQLPRLSYDEIYKMVRRKSSSVVKWIFYISIAEFLFWIILFFVPVPGGKLMAEGAIILQSIEMGLEIIRYAAVAYFIVKFYQNFKKISVTDSAKNLMKNIIVVRRTVMQYVWFNLGVFAVMMVIVFIEYVNYDPRIELKTMIAEAENSILLWLGVCIALLVSIGFFAFLLWLFYRILYGILLKRLNENYRELKKLEI</sequence>
<organism evidence="2 3">
    <name type="scientific">Flagellimonas lutaonensis</name>
    <dbReference type="NCBI Taxonomy" id="516051"/>
    <lineage>
        <taxon>Bacteria</taxon>
        <taxon>Pseudomonadati</taxon>
        <taxon>Bacteroidota</taxon>
        <taxon>Flavobacteriia</taxon>
        <taxon>Flavobacteriales</taxon>
        <taxon>Flavobacteriaceae</taxon>
        <taxon>Flagellimonas</taxon>
    </lineage>
</organism>
<dbReference type="EMBL" id="CP011071">
    <property type="protein sequence ID" value="AKA34034.1"/>
    <property type="molecule type" value="Genomic_DNA"/>
</dbReference>
<keyword evidence="1" id="KW-0472">Membrane</keyword>
<dbReference type="STRING" id="516051.VC82_351"/>
<accession>A0A0D5YQ58</accession>
<dbReference type="PATRIC" id="fig|516051.4.peg.364"/>
<dbReference type="HOGENOM" id="CLU_106179_0_0_10"/>
<evidence type="ECO:0000313" key="3">
    <source>
        <dbReference type="Proteomes" id="UP000032726"/>
    </source>
</evidence>
<feature type="transmembrane region" description="Helical" evidence="1">
    <location>
        <begin position="38"/>
        <end position="59"/>
    </location>
</feature>
<feature type="transmembrane region" description="Helical" evidence="1">
    <location>
        <begin position="123"/>
        <end position="145"/>
    </location>
</feature>
<gene>
    <name evidence="2" type="ORF">VC82_351</name>
</gene>
<feature type="transmembrane region" description="Helical" evidence="1">
    <location>
        <begin position="71"/>
        <end position="94"/>
    </location>
</feature>
<keyword evidence="3" id="KW-1185">Reference proteome</keyword>
<keyword evidence="1" id="KW-0812">Transmembrane</keyword>
<dbReference type="Proteomes" id="UP000032726">
    <property type="component" value="Chromosome"/>
</dbReference>
<dbReference type="AlphaFoldDB" id="A0A0D5YQ58"/>
<name>A0A0D5YQ58_9FLAO</name>
<dbReference type="KEGG" id="mlt:VC82_351"/>